<evidence type="ECO:0000256" key="6">
    <source>
        <dbReference type="SAM" id="MobiDB-lite"/>
    </source>
</evidence>
<keyword evidence="3" id="KW-0472">Membrane</keyword>
<evidence type="ECO:0000256" key="5">
    <source>
        <dbReference type="ARBA" id="ARBA00023288"/>
    </source>
</evidence>
<organism evidence="8 9">
    <name type="scientific">Gordonia cholesterolivorans</name>
    <dbReference type="NCBI Taxonomy" id="559625"/>
    <lineage>
        <taxon>Bacteria</taxon>
        <taxon>Bacillati</taxon>
        <taxon>Actinomycetota</taxon>
        <taxon>Actinomycetes</taxon>
        <taxon>Mycobacteriales</taxon>
        <taxon>Gordoniaceae</taxon>
        <taxon>Gordonia</taxon>
    </lineage>
</organism>
<dbReference type="Proteomes" id="UP001501170">
    <property type="component" value="Unassembled WGS sequence"/>
</dbReference>
<evidence type="ECO:0000256" key="4">
    <source>
        <dbReference type="ARBA" id="ARBA00023139"/>
    </source>
</evidence>
<keyword evidence="9" id="KW-1185">Reference proteome</keyword>
<dbReference type="EMBL" id="BAAARB010000021">
    <property type="protein sequence ID" value="GAA2389525.1"/>
    <property type="molecule type" value="Genomic_DNA"/>
</dbReference>
<feature type="signal peptide" evidence="7">
    <location>
        <begin position="1"/>
        <end position="26"/>
    </location>
</feature>
<sequence>MRISQSVRGVTAVAALGLALTACTTAGTATDAARSATTAESTVPSQSRHGSDPKPDAQQPTAQQQETVDEPGVQPPAAPDRDVRSTPVAQTTSVADTDSDTDAGRPGSGHGLCFDLNSALARDAIATLGPDSNGGSWVPRGASEHPLAHGCGLDWMLVDGSGFNDATYTSRVLLFAGGQYLGTVEPHEYSYTSVAGDTLNSVTVRYRWLRDDDPFCCPQGGPTDVTATLSGGAVVRSGQFPPSV</sequence>
<keyword evidence="1" id="KW-1003">Cell membrane</keyword>
<evidence type="ECO:0000313" key="9">
    <source>
        <dbReference type="Proteomes" id="UP001501170"/>
    </source>
</evidence>
<keyword evidence="2 7" id="KW-0732">Signal</keyword>
<dbReference type="Pfam" id="PF14041">
    <property type="entry name" value="Lipoprotein_21"/>
    <property type="match status" value="1"/>
</dbReference>
<evidence type="ECO:0000256" key="7">
    <source>
        <dbReference type="SAM" id="SignalP"/>
    </source>
</evidence>
<keyword evidence="5" id="KW-0449">Lipoprotein</keyword>
<keyword evidence="4" id="KW-0564">Palmitate</keyword>
<reference evidence="8 9" key="1">
    <citation type="journal article" date="2019" name="Int. J. Syst. Evol. Microbiol.">
        <title>The Global Catalogue of Microorganisms (GCM) 10K type strain sequencing project: providing services to taxonomists for standard genome sequencing and annotation.</title>
        <authorList>
            <consortium name="The Broad Institute Genomics Platform"/>
            <consortium name="The Broad Institute Genome Sequencing Center for Infectious Disease"/>
            <person name="Wu L."/>
            <person name="Ma J."/>
        </authorList>
    </citation>
    <scope>NUCLEOTIDE SEQUENCE [LARGE SCALE GENOMIC DNA]</scope>
    <source>
        <strain evidence="8 9">JCM 16227</strain>
    </source>
</reference>
<evidence type="ECO:0000256" key="3">
    <source>
        <dbReference type="ARBA" id="ARBA00023136"/>
    </source>
</evidence>
<feature type="region of interest" description="Disordered" evidence="6">
    <location>
        <begin position="28"/>
        <end position="108"/>
    </location>
</feature>
<accession>A0ABN3HXQ6</accession>
<evidence type="ECO:0000313" key="8">
    <source>
        <dbReference type="EMBL" id="GAA2389525.1"/>
    </source>
</evidence>
<name>A0ABN3HXQ6_9ACTN</name>
<evidence type="ECO:0008006" key="10">
    <source>
        <dbReference type="Google" id="ProtNLM"/>
    </source>
</evidence>
<proteinExistence type="predicted"/>
<dbReference type="RefSeq" id="WP_045537849.1">
    <property type="nucleotide sequence ID" value="NZ_BAAARB010000021.1"/>
</dbReference>
<feature type="compositionally biased region" description="Low complexity" evidence="6">
    <location>
        <begin position="28"/>
        <end position="43"/>
    </location>
</feature>
<evidence type="ECO:0000256" key="2">
    <source>
        <dbReference type="ARBA" id="ARBA00022729"/>
    </source>
</evidence>
<feature type="chain" id="PRO_5046372984" description="LppP/LprE family lipoprotein" evidence="7">
    <location>
        <begin position="27"/>
        <end position="244"/>
    </location>
</feature>
<gene>
    <name evidence="8" type="ORF">GCM10009855_32060</name>
</gene>
<dbReference type="PROSITE" id="PS51257">
    <property type="entry name" value="PROKAR_LIPOPROTEIN"/>
    <property type="match status" value="1"/>
</dbReference>
<comment type="caution">
    <text evidence="8">The sequence shown here is derived from an EMBL/GenBank/DDBJ whole genome shotgun (WGS) entry which is preliminary data.</text>
</comment>
<dbReference type="InterPro" id="IPR025971">
    <property type="entry name" value="LppP/LprE"/>
</dbReference>
<evidence type="ECO:0000256" key="1">
    <source>
        <dbReference type="ARBA" id="ARBA00022475"/>
    </source>
</evidence>
<protein>
    <recommendedName>
        <fullName evidence="10">LppP/LprE family lipoprotein</fullName>
    </recommendedName>
</protein>